<keyword evidence="3" id="KW-0645">Protease</keyword>
<dbReference type="GO" id="GO:0004190">
    <property type="term" value="F:aspartic-type endopeptidase activity"/>
    <property type="evidence" value="ECO:0007669"/>
    <property type="project" value="UniProtKB-KW"/>
</dbReference>
<dbReference type="PROSITE" id="PS51767">
    <property type="entry name" value="PEPTIDASE_A1"/>
    <property type="match status" value="1"/>
</dbReference>
<dbReference type="PANTHER" id="PTHR47966:SF51">
    <property type="entry name" value="BETA-SITE APP-CLEAVING ENZYME, ISOFORM A-RELATED"/>
    <property type="match status" value="1"/>
</dbReference>
<evidence type="ECO:0000256" key="4">
    <source>
        <dbReference type="SAM" id="SignalP"/>
    </source>
</evidence>
<evidence type="ECO:0000313" key="6">
    <source>
        <dbReference type="EMBL" id="KIL66685.1"/>
    </source>
</evidence>
<dbReference type="EMBL" id="KN818235">
    <property type="protein sequence ID" value="KIL66685.1"/>
    <property type="molecule type" value="Genomic_DNA"/>
</dbReference>
<keyword evidence="4" id="KW-0732">Signal</keyword>
<dbReference type="InterPro" id="IPR034164">
    <property type="entry name" value="Pepsin-like_dom"/>
</dbReference>
<dbReference type="PRINTS" id="PR00792">
    <property type="entry name" value="PEPSIN"/>
</dbReference>
<dbReference type="SUPFAM" id="SSF50630">
    <property type="entry name" value="Acid proteases"/>
    <property type="match status" value="1"/>
</dbReference>
<dbReference type="Gene3D" id="2.40.70.10">
    <property type="entry name" value="Acid Proteases"/>
    <property type="match status" value="2"/>
</dbReference>
<gene>
    <name evidence="6" type="ORF">M378DRAFT_160710</name>
</gene>
<reference evidence="6 7" key="1">
    <citation type="submission" date="2014-04" db="EMBL/GenBank/DDBJ databases">
        <title>Evolutionary Origins and Diversification of the Mycorrhizal Mutualists.</title>
        <authorList>
            <consortium name="DOE Joint Genome Institute"/>
            <consortium name="Mycorrhizal Genomics Consortium"/>
            <person name="Kohler A."/>
            <person name="Kuo A."/>
            <person name="Nagy L.G."/>
            <person name="Floudas D."/>
            <person name="Copeland A."/>
            <person name="Barry K.W."/>
            <person name="Cichocki N."/>
            <person name="Veneault-Fourrey C."/>
            <person name="LaButti K."/>
            <person name="Lindquist E.A."/>
            <person name="Lipzen A."/>
            <person name="Lundell T."/>
            <person name="Morin E."/>
            <person name="Murat C."/>
            <person name="Riley R."/>
            <person name="Ohm R."/>
            <person name="Sun H."/>
            <person name="Tunlid A."/>
            <person name="Henrissat B."/>
            <person name="Grigoriev I.V."/>
            <person name="Hibbett D.S."/>
            <person name="Martin F."/>
        </authorList>
    </citation>
    <scope>NUCLEOTIDE SEQUENCE [LARGE SCALE GENOMIC DNA]</scope>
    <source>
        <strain evidence="6 7">Koide BX008</strain>
    </source>
</reference>
<dbReference type="InterPro" id="IPR001969">
    <property type="entry name" value="Aspartic_peptidase_AS"/>
</dbReference>
<evidence type="ECO:0000256" key="3">
    <source>
        <dbReference type="RuleBase" id="RU000454"/>
    </source>
</evidence>
<dbReference type="InterPro" id="IPR001461">
    <property type="entry name" value="Aspartic_peptidase_A1"/>
</dbReference>
<sequence>MRRPFIDCAHFTIVLVPLVSQSVGTLSPASSAKIPTVVDNAFAKKLISTKSISISFSPHGTMSNKGELTWGGVDTSKFTGSINYATLTTTYPASAYWGVDQSISYGLVPILPLTAGIVDTGTTLCLVATDAFVLYQSLTGAKPDSQTGLLTITSSQYAKLKTIHFNINGRSYGLTPNAQIWPRSLNTAIGGSANKIYLIVADIGTSSGSGLDFIDGYTFLERFYTVFDTTHSRIGFATTPFTKATTN</sequence>
<name>A0A0C2STI6_AMAMK</name>
<feature type="domain" description="Peptidase A1" evidence="5">
    <location>
        <begin position="1"/>
        <end position="237"/>
    </location>
</feature>
<dbReference type="PROSITE" id="PS00141">
    <property type="entry name" value="ASP_PROTEASE"/>
    <property type="match status" value="1"/>
</dbReference>
<dbReference type="Proteomes" id="UP000054549">
    <property type="component" value="Unassembled WGS sequence"/>
</dbReference>
<dbReference type="GO" id="GO:0006508">
    <property type="term" value="P:proteolysis"/>
    <property type="evidence" value="ECO:0007669"/>
    <property type="project" value="UniProtKB-KW"/>
</dbReference>
<evidence type="ECO:0000256" key="2">
    <source>
        <dbReference type="ARBA" id="ARBA00022750"/>
    </source>
</evidence>
<evidence type="ECO:0000313" key="7">
    <source>
        <dbReference type="Proteomes" id="UP000054549"/>
    </source>
</evidence>
<dbReference type="InterPro" id="IPR021109">
    <property type="entry name" value="Peptidase_aspartic_dom_sf"/>
</dbReference>
<dbReference type="PANTHER" id="PTHR47966">
    <property type="entry name" value="BETA-SITE APP-CLEAVING ENZYME, ISOFORM A-RELATED"/>
    <property type="match status" value="1"/>
</dbReference>
<keyword evidence="3" id="KW-0378">Hydrolase</keyword>
<dbReference type="OrthoDB" id="660550at2759"/>
<dbReference type="HOGENOM" id="CLU_038846_1_0_1"/>
<feature type="chain" id="PRO_5002155838" description="Peptidase A1 domain-containing protein" evidence="4">
    <location>
        <begin position="25"/>
        <end position="247"/>
    </location>
</feature>
<dbReference type="Pfam" id="PF00026">
    <property type="entry name" value="Asp"/>
    <property type="match status" value="1"/>
</dbReference>
<keyword evidence="7" id="KW-1185">Reference proteome</keyword>
<evidence type="ECO:0000259" key="5">
    <source>
        <dbReference type="PROSITE" id="PS51767"/>
    </source>
</evidence>
<organism evidence="6 7">
    <name type="scientific">Amanita muscaria (strain Koide BX008)</name>
    <dbReference type="NCBI Taxonomy" id="946122"/>
    <lineage>
        <taxon>Eukaryota</taxon>
        <taxon>Fungi</taxon>
        <taxon>Dikarya</taxon>
        <taxon>Basidiomycota</taxon>
        <taxon>Agaricomycotina</taxon>
        <taxon>Agaricomycetes</taxon>
        <taxon>Agaricomycetidae</taxon>
        <taxon>Agaricales</taxon>
        <taxon>Pluteineae</taxon>
        <taxon>Amanitaceae</taxon>
        <taxon>Amanita</taxon>
    </lineage>
</organism>
<dbReference type="STRING" id="946122.A0A0C2STI6"/>
<dbReference type="AlphaFoldDB" id="A0A0C2STI6"/>
<protein>
    <recommendedName>
        <fullName evidence="5">Peptidase A1 domain-containing protein</fullName>
    </recommendedName>
</protein>
<keyword evidence="2 3" id="KW-0064">Aspartyl protease</keyword>
<dbReference type="CDD" id="cd05471">
    <property type="entry name" value="pepsin_like"/>
    <property type="match status" value="1"/>
</dbReference>
<feature type="signal peptide" evidence="4">
    <location>
        <begin position="1"/>
        <end position="24"/>
    </location>
</feature>
<accession>A0A0C2STI6</accession>
<dbReference type="InParanoid" id="A0A0C2STI6"/>
<evidence type="ECO:0000256" key="1">
    <source>
        <dbReference type="ARBA" id="ARBA00007447"/>
    </source>
</evidence>
<proteinExistence type="inferred from homology"/>
<dbReference type="InterPro" id="IPR033121">
    <property type="entry name" value="PEPTIDASE_A1"/>
</dbReference>
<comment type="similarity">
    <text evidence="1 3">Belongs to the peptidase A1 family.</text>
</comment>